<evidence type="ECO:0000313" key="2">
    <source>
        <dbReference type="EMBL" id="RJF72763.1"/>
    </source>
</evidence>
<organism evidence="2 3">
    <name type="scientific">Deinococcus cavernae</name>
    <dbReference type="NCBI Taxonomy" id="2320857"/>
    <lineage>
        <taxon>Bacteria</taxon>
        <taxon>Thermotogati</taxon>
        <taxon>Deinococcota</taxon>
        <taxon>Deinococci</taxon>
        <taxon>Deinococcales</taxon>
        <taxon>Deinococcaceae</taxon>
        <taxon>Deinococcus</taxon>
    </lineage>
</organism>
<comment type="caution">
    <text evidence="2">The sequence shown here is derived from an EMBL/GenBank/DDBJ whole genome shotgun (WGS) entry which is preliminary data.</text>
</comment>
<proteinExistence type="predicted"/>
<dbReference type="Pfam" id="PF14096">
    <property type="entry name" value="DUF4274"/>
    <property type="match status" value="1"/>
</dbReference>
<evidence type="ECO:0000313" key="3">
    <source>
        <dbReference type="Proteomes" id="UP000286287"/>
    </source>
</evidence>
<keyword evidence="3" id="KW-1185">Reference proteome</keyword>
<reference evidence="2 3" key="1">
    <citation type="submission" date="2018-09" db="EMBL/GenBank/DDBJ databases">
        <authorList>
            <person name="Zhu H."/>
        </authorList>
    </citation>
    <scope>NUCLEOTIDE SEQUENCE [LARGE SCALE GENOMIC DNA]</scope>
    <source>
        <strain evidence="2 3">K2S05-167</strain>
    </source>
</reference>
<dbReference type="AlphaFoldDB" id="A0A418V9J1"/>
<protein>
    <submittedName>
        <fullName evidence="2">DUF4274 domain-containing protein</fullName>
    </submittedName>
</protein>
<evidence type="ECO:0000259" key="1">
    <source>
        <dbReference type="Pfam" id="PF14096"/>
    </source>
</evidence>
<feature type="domain" description="DUF4274" evidence="1">
    <location>
        <begin position="5"/>
        <end position="68"/>
    </location>
</feature>
<name>A0A418V9J1_9DEIO</name>
<sequence length="145" mass="16824">MSYICQSNYDANKSVLKWAVEQPRLPDAAALALYWMMDPVFFSPPLKEEAAWGEEDYNIVRTVEQNYLKGFYKKVEFGFDPRSDRIMDYDWVAGQGANSETNIPAMMYEAIERPQLDPMTLPTGNEGLPEEVLADMYDWEEEEEE</sequence>
<dbReference type="EMBL" id="QYUJ01000014">
    <property type="protein sequence ID" value="RJF72763.1"/>
    <property type="molecule type" value="Genomic_DNA"/>
</dbReference>
<dbReference type="InterPro" id="IPR025369">
    <property type="entry name" value="DUF4274"/>
</dbReference>
<gene>
    <name evidence="2" type="ORF">D3875_15645</name>
</gene>
<dbReference type="Proteomes" id="UP000286287">
    <property type="component" value="Unassembled WGS sequence"/>
</dbReference>
<accession>A0A418V9J1</accession>